<dbReference type="PANTHER" id="PTHR13812:SF19">
    <property type="entry name" value="KETIMINE REDUCTASE MU-CRYSTALLIN"/>
    <property type="match status" value="1"/>
</dbReference>
<gene>
    <name evidence="3" type="ORF">RGR602_CH00059</name>
</gene>
<dbReference type="Proteomes" id="UP000031368">
    <property type="component" value="Chromosome"/>
</dbReference>
<reference evidence="3 4" key="1">
    <citation type="submission" date="2013-11" db="EMBL/GenBank/DDBJ databases">
        <title>Complete genome sequence of Rhizobium gallicum bv. gallicum R602.</title>
        <authorList>
            <person name="Bustos P."/>
            <person name="Santamaria R.I."/>
            <person name="Lozano L."/>
            <person name="Acosta J.L."/>
            <person name="Ormeno-Orrillo E."/>
            <person name="Rogel M.A."/>
            <person name="Romero D."/>
            <person name="Cevallos M.A."/>
            <person name="Martinez-Romero E."/>
            <person name="Gonzalez V."/>
        </authorList>
    </citation>
    <scope>NUCLEOTIDE SEQUENCE [LARGE SCALE GENOMIC DNA]</scope>
    <source>
        <strain evidence="3 4">R602</strain>
    </source>
</reference>
<protein>
    <submittedName>
        <fullName evidence="3">Ornithine cyclodeaminase protein</fullName>
        <ecNumber evidence="3">4.3.1.12</ecNumber>
    </submittedName>
</protein>
<dbReference type="PANTHER" id="PTHR13812">
    <property type="entry name" value="KETIMINE REDUCTASE MU-CRYSTALLIN"/>
    <property type="match status" value="1"/>
</dbReference>
<dbReference type="NCBIfam" id="NF004793">
    <property type="entry name" value="PRK06141.1"/>
    <property type="match status" value="1"/>
</dbReference>
<dbReference type="AlphaFoldDB" id="A0A0B4WYY7"/>
<dbReference type="SUPFAM" id="SSF51735">
    <property type="entry name" value="NAD(P)-binding Rossmann-fold domains"/>
    <property type="match status" value="1"/>
</dbReference>
<comment type="similarity">
    <text evidence="1">Belongs to the ornithine cyclodeaminase/mu-crystallin family.</text>
</comment>
<dbReference type="Gene3D" id="3.30.1780.10">
    <property type="entry name" value="ornithine cyclodeaminase, domain 1"/>
    <property type="match status" value="1"/>
</dbReference>
<dbReference type="Pfam" id="PF02423">
    <property type="entry name" value="OCD_Mu_crystall"/>
    <property type="match status" value="1"/>
</dbReference>
<accession>A0A0B4WYY7</accession>
<organism evidence="3 4">
    <name type="scientific">Rhizobium gallicum bv. gallicum R602sp</name>
    <dbReference type="NCBI Taxonomy" id="1041138"/>
    <lineage>
        <taxon>Bacteria</taxon>
        <taxon>Pseudomonadati</taxon>
        <taxon>Pseudomonadota</taxon>
        <taxon>Alphaproteobacteria</taxon>
        <taxon>Hyphomicrobiales</taxon>
        <taxon>Rhizobiaceae</taxon>
        <taxon>Rhizobium/Agrobacterium group</taxon>
        <taxon>Rhizobium</taxon>
    </lineage>
</organism>
<dbReference type="KEGG" id="rga:RGR602_CH00059"/>
<dbReference type="EC" id="4.3.1.12" evidence="3"/>
<name>A0A0B4WYY7_9HYPH</name>
<keyword evidence="2" id="KW-0520">NAD</keyword>
<keyword evidence="3" id="KW-0456">Lyase</keyword>
<dbReference type="Gene3D" id="3.40.50.720">
    <property type="entry name" value="NAD(P)-binding Rossmann-like Domain"/>
    <property type="match status" value="1"/>
</dbReference>
<evidence type="ECO:0000313" key="4">
    <source>
        <dbReference type="Proteomes" id="UP000031368"/>
    </source>
</evidence>
<evidence type="ECO:0000256" key="1">
    <source>
        <dbReference type="ARBA" id="ARBA00008903"/>
    </source>
</evidence>
<dbReference type="InterPro" id="IPR036291">
    <property type="entry name" value="NAD(P)-bd_dom_sf"/>
</dbReference>
<dbReference type="InterPro" id="IPR003462">
    <property type="entry name" value="ODC_Mu_crystall"/>
</dbReference>
<dbReference type="InterPro" id="IPR023401">
    <property type="entry name" value="ODC_N"/>
</dbReference>
<dbReference type="PIRSF" id="PIRSF001439">
    <property type="entry name" value="CryM"/>
    <property type="match status" value="1"/>
</dbReference>
<dbReference type="GO" id="GO:0016491">
    <property type="term" value="F:oxidoreductase activity"/>
    <property type="evidence" value="ECO:0007669"/>
    <property type="project" value="UniProtKB-ARBA"/>
</dbReference>
<dbReference type="HOGENOM" id="CLU_042088_1_2_5"/>
<keyword evidence="4" id="KW-1185">Reference proteome</keyword>
<dbReference type="GO" id="GO:0005737">
    <property type="term" value="C:cytoplasm"/>
    <property type="evidence" value="ECO:0007669"/>
    <property type="project" value="TreeGrafter"/>
</dbReference>
<proteinExistence type="inferred from homology"/>
<dbReference type="FunFam" id="3.40.50.720:FF:000311">
    <property type="entry name" value="Ornithine cyclodeaminase"/>
    <property type="match status" value="1"/>
</dbReference>
<dbReference type="EMBL" id="CP006877">
    <property type="protein sequence ID" value="AJD39442.1"/>
    <property type="molecule type" value="Genomic_DNA"/>
</dbReference>
<dbReference type="GO" id="GO:0008473">
    <property type="term" value="F:ornithine cyclodeaminase activity"/>
    <property type="evidence" value="ECO:0007669"/>
    <property type="project" value="UniProtKB-EC"/>
</dbReference>
<sequence length="319" mass="33331">METGMLVLDEAQTRATLPWAELIEAIAAMFVGGCVMPVRHHHDMHVPGEENATLLLMPAWVPGRYAGVKMVSVFPGNAKRALPAIFGTYLLSSGATGEMLAVIDGGELTARRTAATSALAARYLARPDAAELLVCGTGRLSLNLLQAHTAIRPIKRIHIWGRNPAGAEKVAAEARELGLAAEAVFDIEAAARTADIVSCGTLSSEPLICGAWLKPGAHLDLVGGFKPSMRETDDEAIRRASVFVDTRAGAMKEAGDIVQPLGSGVLNEGAIKAELAELVCGTRGGRSAEGEITLFKSVGAALEDLAGAILAYETVTGGK</sequence>
<dbReference type="GO" id="GO:0019752">
    <property type="term" value="P:carboxylic acid metabolic process"/>
    <property type="evidence" value="ECO:0007669"/>
    <property type="project" value="UniProtKB-ARBA"/>
</dbReference>
<evidence type="ECO:0000313" key="3">
    <source>
        <dbReference type="EMBL" id="AJD39442.1"/>
    </source>
</evidence>
<evidence type="ECO:0000256" key="2">
    <source>
        <dbReference type="ARBA" id="ARBA00023027"/>
    </source>
</evidence>